<keyword evidence="3" id="KW-0653">Protein transport</keyword>
<feature type="compositionally biased region" description="Low complexity" evidence="4">
    <location>
        <begin position="67"/>
        <end position="77"/>
    </location>
</feature>
<feature type="domain" description="FUZ/MON1/HPS1 second Longin" evidence="6">
    <location>
        <begin position="367"/>
        <end position="463"/>
    </location>
</feature>
<dbReference type="InterPro" id="IPR043972">
    <property type="entry name" value="FUZ/MON1/HPS1_longin_1"/>
</dbReference>
<dbReference type="InterPro" id="IPR011012">
    <property type="entry name" value="Longin-like_dom_sf"/>
</dbReference>
<evidence type="ECO:0000259" key="6">
    <source>
        <dbReference type="Pfam" id="PF19037"/>
    </source>
</evidence>
<name>A0A2Z6QWX2_9GLOM</name>
<keyword evidence="3" id="KW-0967">Endosome</keyword>
<dbReference type="SUPFAM" id="SSF64356">
    <property type="entry name" value="SNARE-like"/>
    <property type="match status" value="1"/>
</dbReference>
<reference evidence="8 9" key="1">
    <citation type="submission" date="2017-11" db="EMBL/GenBank/DDBJ databases">
        <title>The genome of Rhizophagus clarus HR1 reveals common genetic basis of auxotrophy among arbuscular mycorrhizal fungi.</title>
        <authorList>
            <person name="Kobayashi Y."/>
        </authorList>
    </citation>
    <scope>NUCLEOTIDE SEQUENCE [LARGE SCALE GENOMIC DNA]</scope>
    <source>
        <strain evidence="8 9">HR1</strain>
    </source>
</reference>
<dbReference type="GO" id="GO:0016192">
    <property type="term" value="P:vesicle-mediated transport"/>
    <property type="evidence" value="ECO:0007669"/>
    <property type="project" value="InterPro"/>
</dbReference>
<keyword evidence="3" id="KW-0926">Vacuole</keyword>
<comment type="subcellular location">
    <subcellularLocation>
        <location evidence="3">Endosome</location>
        <location evidence="3">Multivesicular body membrane</location>
        <topology evidence="3">Peripheral membrane protein</topology>
    </subcellularLocation>
    <subcellularLocation>
        <location evidence="1 3">Prevacuolar compartment membrane</location>
        <topology evidence="1 3">Peripheral membrane protein</topology>
    </subcellularLocation>
    <subcellularLocation>
        <location evidence="3">Vacuole membrane</location>
        <topology evidence="3">Peripheral membrane protein</topology>
    </subcellularLocation>
</comment>
<dbReference type="STRING" id="94130.A0A2Z6QWX2"/>
<dbReference type="InterPro" id="IPR004353">
    <property type="entry name" value="Mon1"/>
</dbReference>
<keyword evidence="3" id="KW-0813">Transport</keyword>
<feature type="region of interest" description="Disordered" evidence="4">
    <location>
        <begin position="67"/>
        <end position="95"/>
    </location>
</feature>
<keyword evidence="3" id="KW-0472">Membrane</keyword>
<evidence type="ECO:0000256" key="4">
    <source>
        <dbReference type="SAM" id="MobiDB-lite"/>
    </source>
</evidence>
<dbReference type="AlphaFoldDB" id="A0A2Z6QWX2"/>
<dbReference type="Pfam" id="PF19036">
    <property type="entry name" value="Fuz_longin_1"/>
    <property type="match status" value="1"/>
</dbReference>
<dbReference type="InterPro" id="IPR043971">
    <property type="entry name" value="FUZ/MON1/HPS1_longin_2"/>
</dbReference>
<keyword evidence="9" id="KW-1185">Reference proteome</keyword>
<sequence>MFSSPKSPALSPMSPIMEDLFSDSNSILTSDEPLSPALQPQRKYSALYKAKPTTQLSLDVSSSTAYSSSSADSSVKSFNANSNKLDDNINGETRSKENSVDDLLIGFMNRSNSATSNDKCFPAFRSGKGFINGQKRTIYSEPENIGSECEVAGSIDSDSSIEWIESHAMSNGHSNIPVIPVEEEYSGYRRKYGHEDPQSINWSRHRKHFFILSSAGKPIYTRYGDESRISGYTGVIQAIVSFFVDAEDSIRCINAGNHKFVFLLKGPLYLVAVSRTNESETQLRDQLSYLYNQILSVLTSTQLTRIFEQRINFDLRLLLGGTEPFLDNLATSMSDDPGFMLGSIQCVRMNKELRDKIGNILQTVKSKDLLYAMLIANNQLITLLRPKKHSLHPADLHLVFNMVNGSSTFRSAESWTPICLPKFNNKGFLHAYVCYITGNVCLLLISPDKDKFFELSDAKSTIVEQLTICNALQAIEEVSQSEGYSIADVGAAGLRHFIYKSRKHVQYTSPTFMAPYNDPHEKQKLFKLYRYTHDRMHSRIRPLKVHYYVSPSETILGWITSTFELYAAFGPLISKSGLELMNKEYKSWKELSFYGLELEIFHPFKRPLLIIILYYYRSYYLP</sequence>
<dbReference type="InterPro" id="IPR043970">
    <property type="entry name" value="FUZ/MON1/HPS1_longin_3"/>
</dbReference>
<dbReference type="PRINTS" id="PR01546">
    <property type="entry name" value="YEAST73DUF"/>
</dbReference>
<evidence type="ECO:0000256" key="1">
    <source>
        <dbReference type="ARBA" id="ARBA00004380"/>
    </source>
</evidence>
<dbReference type="Pfam" id="PF19038">
    <property type="entry name" value="Fuz_longin_3"/>
    <property type="match status" value="1"/>
</dbReference>
<dbReference type="GO" id="GO:0006914">
    <property type="term" value="P:autophagy"/>
    <property type="evidence" value="ECO:0007669"/>
    <property type="project" value="UniProtKB-UniRule"/>
</dbReference>
<evidence type="ECO:0000259" key="5">
    <source>
        <dbReference type="Pfam" id="PF19036"/>
    </source>
</evidence>
<dbReference type="PANTHER" id="PTHR13027">
    <property type="entry name" value="SAND PROTEIN-RELATED"/>
    <property type="match status" value="1"/>
</dbReference>
<comment type="function">
    <text evidence="3">Required for multiple vacuole delivery pathways including the cytoplasm to vacuole transport (Cvt), autophagy, pexophagy and endocytosis.</text>
</comment>
<evidence type="ECO:0000259" key="7">
    <source>
        <dbReference type="Pfam" id="PF19038"/>
    </source>
</evidence>
<comment type="similarity">
    <text evidence="3">Belongs to the MON1/SAND family.</text>
</comment>
<evidence type="ECO:0000256" key="2">
    <source>
        <dbReference type="ARBA" id="ARBA00018132"/>
    </source>
</evidence>
<dbReference type="GO" id="GO:0006623">
    <property type="term" value="P:protein targeting to vacuole"/>
    <property type="evidence" value="ECO:0007669"/>
    <property type="project" value="UniProtKB-UniRule"/>
</dbReference>
<protein>
    <recommendedName>
        <fullName evidence="2 3">Vacuolar fusion protein MON1</fullName>
    </recommendedName>
</protein>
<organism evidence="8 9">
    <name type="scientific">Rhizophagus clarus</name>
    <dbReference type="NCBI Taxonomy" id="94130"/>
    <lineage>
        <taxon>Eukaryota</taxon>
        <taxon>Fungi</taxon>
        <taxon>Fungi incertae sedis</taxon>
        <taxon>Mucoromycota</taxon>
        <taxon>Glomeromycotina</taxon>
        <taxon>Glomeromycetes</taxon>
        <taxon>Glomerales</taxon>
        <taxon>Glomeraceae</taxon>
        <taxon>Rhizophagus</taxon>
    </lineage>
</organism>
<proteinExistence type="inferred from homology"/>
<dbReference type="Proteomes" id="UP000247702">
    <property type="component" value="Unassembled WGS sequence"/>
</dbReference>
<comment type="caution">
    <text evidence="8">The sequence shown here is derived from an EMBL/GenBank/DDBJ whole genome shotgun (WGS) entry which is preliminary data.</text>
</comment>
<dbReference type="PANTHER" id="PTHR13027:SF7">
    <property type="entry name" value="VACUOLAR FUSION PROTEIN MON1 HOMOLOG"/>
    <property type="match status" value="1"/>
</dbReference>
<evidence type="ECO:0000313" key="9">
    <source>
        <dbReference type="Proteomes" id="UP000247702"/>
    </source>
</evidence>
<evidence type="ECO:0000256" key="3">
    <source>
        <dbReference type="RuleBase" id="RU367048"/>
    </source>
</evidence>
<dbReference type="Pfam" id="PF19037">
    <property type="entry name" value="Fuz_longin_2"/>
    <property type="match status" value="1"/>
</dbReference>
<dbReference type="GO" id="GO:0032585">
    <property type="term" value="C:multivesicular body membrane"/>
    <property type="evidence" value="ECO:0007669"/>
    <property type="project" value="UniProtKB-SubCell"/>
</dbReference>
<keyword evidence="3" id="KW-0072">Autophagy</keyword>
<feature type="domain" description="FUZ/MON1/HPS1 third Longin" evidence="7">
    <location>
        <begin position="493"/>
        <end position="578"/>
    </location>
</feature>
<evidence type="ECO:0000313" key="8">
    <source>
        <dbReference type="EMBL" id="GBB85188.1"/>
    </source>
</evidence>
<feature type="domain" description="FUZ/MON1/HPS1 first Longin" evidence="5">
    <location>
        <begin position="207"/>
        <end position="329"/>
    </location>
</feature>
<gene>
    <name evidence="8" type="ORF">RclHR1_11750001</name>
</gene>
<dbReference type="GO" id="GO:0035658">
    <property type="term" value="C:Mon1-Ccz1 complex"/>
    <property type="evidence" value="ECO:0007669"/>
    <property type="project" value="TreeGrafter"/>
</dbReference>
<dbReference type="EMBL" id="BEXD01000197">
    <property type="protein sequence ID" value="GBB85188.1"/>
    <property type="molecule type" value="Genomic_DNA"/>
</dbReference>
<accession>A0A2Z6QWX2</accession>
<dbReference type="GO" id="GO:0000329">
    <property type="term" value="C:fungal-type vacuole membrane"/>
    <property type="evidence" value="ECO:0007669"/>
    <property type="project" value="TreeGrafter"/>
</dbReference>